<dbReference type="GO" id="GO:0032259">
    <property type="term" value="P:methylation"/>
    <property type="evidence" value="ECO:0007669"/>
    <property type="project" value="UniProtKB-KW"/>
</dbReference>
<organism evidence="7 8">
    <name type="scientific">Phakopsora pachyrhizi</name>
    <name type="common">Asian soybean rust disease fungus</name>
    <dbReference type="NCBI Taxonomy" id="170000"/>
    <lineage>
        <taxon>Eukaryota</taxon>
        <taxon>Fungi</taxon>
        <taxon>Dikarya</taxon>
        <taxon>Basidiomycota</taxon>
        <taxon>Pucciniomycotina</taxon>
        <taxon>Pucciniomycetes</taxon>
        <taxon>Pucciniales</taxon>
        <taxon>Phakopsoraceae</taxon>
        <taxon>Phakopsora</taxon>
    </lineage>
</organism>
<dbReference type="EMBL" id="CALTRL010001311">
    <property type="protein sequence ID" value="CAH7672057.1"/>
    <property type="molecule type" value="Genomic_DNA"/>
</dbReference>
<keyword evidence="4" id="KW-0949">S-adenosyl-L-methionine</keyword>
<accession>A0AAV0AUF4</accession>
<protein>
    <submittedName>
        <fullName evidence="7">Cyclopropane-fatty-acyl-phospholipid synthase</fullName>
    </submittedName>
</protein>
<name>A0AAV0AUF4_PHAPC</name>
<keyword evidence="5" id="KW-0443">Lipid metabolism</keyword>
<evidence type="ECO:0000256" key="6">
    <source>
        <dbReference type="SAM" id="MobiDB-lite"/>
    </source>
</evidence>
<keyword evidence="3" id="KW-0808">Transferase</keyword>
<dbReference type="GO" id="GO:0008610">
    <property type="term" value="P:lipid biosynthetic process"/>
    <property type="evidence" value="ECO:0007669"/>
    <property type="project" value="InterPro"/>
</dbReference>
<dbReference type="PANTHER" id="PTHR43667">
    <property type="entry name" value="CYCLOPROPANE-FATTY-ACYL-PHOSPHOLIPID SYNTHASE"/>
    <property type="match status" value="1"/>
</dbReference>
<dbReference type="InterPro" id="IPR029063">
    <property type="entry name" value="SAM-dependent_MTases_sf"/>
</dbReference>
<dbReference type="PIRSF" id="PIRSF003085">
    <property type="entry name" value="CMAS"/>
    <property type="match status" value="1"/>
</dbReference>
<evidence type="ECO:0000256" key="5">
    <source>
        <dbReference type="ARBA" id="ARBA00023098"/>
    </source>
</evidence>
<dbReference type="Pfam" id="PF02353">
    <property type="entry name" value="CMAS"/>
    <property type="match status" value="2"/>
</dbReference>
<dbReference type="GO" id="GO:0008168">
    <property type="term" value="F:methyltransferase activity"/>
    <property type="evidence" value="ECO:0007669"/>
    <property type="project" value="UniProtKB-KW"/>
</dbReference>
<dbReference type="Proteomes" id="UP001153365">
    <property type="component" value="Unassembled WGS sequence"/>
</dbReference>
<proteinExistence type="inferred from homology"/>
<sequence length="548" mass="63352">MFKDQYLKTKNYSQTSTLALIDRFIESFKERFIDNGYGPLVLIARMTVLSLLNRIVRGQLIITTRDQRYVLGDPSINRSHVSENSLIDRDDQNVSSFLSKNAFSHDEERLEAEIRVLNDSFWIRMFLSSDLGFAEAYMVRDIEVDNLNSLFKLFILNRSNLSEMSMITSSIFSTINSIINSRFINSISNSISNISAHYDISNEMFRCFLSSDMTYSCAYFTDQLGGIDGDLSSSKEISKRKMIRRRRGQEEEKNQKQEVDDGRGSFKFVEDELEAAQLEKLDLIIDKAKISKGDRVLEIGSGWGSLAIRLVQRIGCKVDSITLSIEQRSLALERIKDLGLQDSIEIHLLDYRDLPNSFNGAFDRLISIEMIEAVGLEFLETYFGVVDRCLKPDGGLAVFQVITIPESRFDRYKSEVDFIKKWIFPGGVLPSVTFLMNCINRGSNKKLIIENVENIGPHYARTLREWQRRFEENFETRIKPDLIKTYYSTKPSSKKMTRAMKDEERIRDEVMIFKRKWIYYFEYCSSGFSSRVLGDHIFTITREGNPSI</sequence>
<feature type="region of interest" description="Disordered" evidence="6">
    <location>
        <begin position="240"/>
        <end position="261"/>
    </location>
</feature>
<feature type="compositionally biased region" description="Basic and acidic residues" evidence="6">
    <location>
        <begin position="248"/>
        <end position="261"/>
    </location>
</feature>
<evidence type="ECO:0000256" key="2">
    <source>
        <dbReference type="ARBA" id="ARBA00022603"/>
    </source>
</evidence>
<dbReference type="SUPFAM" id="SSF53335">
    <property type="entry name" value="S-adenosyl-L-methionine-dependent methyltransferases"/>
    <property type="match status" value="1"/>
</dbReference>
<evidence type="ECO:0000313" key="8">
    <source>
        <dbReference type="Proteomes" id="UP001153365"/>
    </source>
</evidence>
<dbReference type="Gene3D" id="3.40.50.150">
    <property type="entry name" value="Vaccinia Virus protein VP39"/>
    <property type="match status" value="1"/>
</dbReference>
<gene>
    <name evidence="7" type="ORF">PPACK8108_LOCUS6838</name>
</gene>
<dbReference type="PANTHER" id="PTHR43667:SF2">
    <property type="entry name" value="FATTY ACID C-METHYL TRANSFERASE"/>
    <property type="match status" value="1"/>
</dbReference>
<evidence type="ECO:0000256" key="1">
    <source>
        <dbReference type="ARBA" id="ARBA00010815"/>
    </source>
</evidence>
<dbReference type="AlphaFoldDB" id="A0AAV0AUF4"/>
<dbReference type="InterPro" id="IPR003333">
    <property type="entry name" value="CMAS"/>
</dbReference>
<dbReference type="CDD" id="cd02440">
    <property type="entry name" value="AdoMet_MTases"/>
    <property type="match status" value="1"/>
</dbReference>
<evidence type="ECO:0000313" key="7">
    <source>
        <dbReference type="EMBL" id="CAH7672057.1"/>
    </source>
</evidence>
<evidence type="ECO:0000256" key="3">
    <source>
        <dbReference type="ARBA" id="ARBA00022679"/>
    </source>
</evidence>
<comment type="caution">
    <text evidence="7">The sequence shown here is derived from an EMBL/GenBank/DDBJ whole genome shotgun (WGS) entry which is preliminary data.</text>
</comment>
<evidence type="ECO:0000256" key="4">
    <source>
        <dbReference type="ARBA" id="ARBA00022691"/>
    </source>
</evidence>
<keyword evidence="2" id="KW-0489">Methyltransferase</keyword>
<keyword evidence="8" id="KW-1185">Reference proteome</keyword>
<comment type="similarity">
    <text evidence="1">Belongs to the CFA/CMAS family.</text>
</comment>
<reference evidence="7" key="1">
    <citation type="submission" date="2022-06" db="EMBL/GenBank/DDBJ databases">
        <authorList>
            <consortium name="SYNGENTA / RWTH Aachen University"/>
        </authorList>
    </citation>
    <scope>NUCLEOTIDE SEQUENCE</scope>
</reference>
<dbReference type="InterPro" id="IPR050723">
    <property type="entry name" value="CFA/CMAS"/>
</dbReference>